<reference evidence="2" key="1">
    <citation type="journal article" date="2020" name="mSystems">
        <title>Genome- and Community-Level Interaction Insights into Carbon Utilization and Element Cycling Functions of Hydrothermarchaeota in Hydrothermal Sediment.</title>
        <authorList>
            <person name="Zhou Z."/>
            <person name="Liu Y."/>
            <person name="Xu W."/>
            <person name="Pan J."/>
            <person name="Luo Z.H."/>
            <person name="Li M."/>
        </authorList>
    </citation>
    <scope>NUCLEOTIDE SEQUENCE [LARGE SCALE GENOMIC DNA]</scope>
    <source>
        <strain evidence="2">SpSt-1182</strain>
    </source>
</reference>
<dbReference type="CDD" id="cd03794">
    <property type="entry name" value="GT4_WbuB-like"/>
    <property type="match status" value="1"/>
</dbReference>
<gene>
    <name evidence="2" type="ORF">ENN51_03320</name>
</gene>
<dbReference type="SUPFAM" id="SSF53756">
    <property type="entry name" value="UDP-Glycosyltransferase/glycogen phosphorylase"/>
    <property type="match status" value="1"/>
</dbReference>
<comment type="caution">
    <text evidence="2">The sequence shown here is derived from an EMBL/GenBank/DDBJ whole genome shotgun (WGS) entry which is preliminary data.</text>
</comment>
<dbReference type="InterPro" id="IPR028098">
    <property type="entry name" value="Glyco_trans_4-like_N"/>
</dbReference>
<feature type="domain" description="Glycosyltransferase subfamily 4-like N-terminal" evidence="1">
    <location>
        <begin position="24"/>
        <end position="171"/>
    </location>
</feature>
<dbReference type="Gene3D" id="3.40.50.2000">
    <property type="entry name" value="Glycogen Phosphorylase B"/>
    <property type="match status" value="2"/>
</dbReference>
<dbReference type="Pfam" id="PF13579">
    <property type="entry name" value="Glyco_trans_4_4"/>
    <property type="match status" value="1"/>
</dbReference>
<protein>
    <submittedName>
        <fullName evidence="2">Glycosyltransferase</fullName>
    </submittedName>
</protein>
<dbReference type="Pfam" id="PF13692">
    <property type="entry name" value="Glyco_trans_1_4"/>
    <property type="match status" value="1"/>
</dbReference>
<dbReference type="PANTHER" id="PTHR12526">
    <property type="entry name" value="GLYCOSYLTRANSFERASE"/>
    <property type="match status" value="1"/>
</dbReference>
<sequence>MSLYMNVCLITTAQPVDYSRFLPREAATLAGDGFNVTLVGLPAGSNPRSVPGVTLCPVVLPAGMRKPVTLGPMADAVRQARPAVCHCFDPWALRIGLALKREDPGVKVVYDSTELFPAVFRDRTDLAWPVRAAATAAVRHLERRAAREADVIIETNATRAERFRRLGRTPVLVQNYPPRPTRPPAANRDVNRVVYTGMMTRERGFPVLLEAFSAVAGEKASARLLVIGRFDPRSDIETRTTHFIKEHGLADRVRFEPWLAYDRMAKELERCGVGVILLQPERENDRTGQPNKLFDFMAAGLAVLASDFPEIGPVVRREGCGMTVDPTDAGMVSSALVRLLTDPAEVAKMGRRGRAAVEREYNWDTAAARLIAAYREMLGHRPPGAGRHCG</sequence>
<name>A0A7V0T5N7_UNCW3</name>
<evidence type="ECO:0000259" key="1">
    <source>
        <dbReference type="Pfam" id="PF13579"/>
    </source>
</evidence>
<proteinExistence type="predicted"/>
<organism evidence="2">
    <name type="scientific">candidate division WOR-3 bacterium</name>
    <dbReference type="NCBI Taxonomy" id="2052148"/>
    <lineage>
        <taxon>Bacteria</taxon>
        <taxon>Bacteria division WOR-3</taxon>
    </lineage>
</organism>
<dbReference type="Proteomes" id="UP000885672">
    <property type="component" value="Unassembled WGS sequence"/>
</dbReference>
<evidence type="ECO:0000313" key="2">
    <source>
        <dbReference type="EMBL" id="HDQ99301.1"/>
    </source>
</evidence>
<dbReference type="EMBL" id="DSBX01000129">
    <property type="protein sequence ID" value="HDQ99301.1"/>
    <property type="molecule type" value="Genomic_DNA"/>
</dbReference>
<dbReference type="AlphaFoldDB" id="A0A7V0T5N7"/>
<accession>A0A7V0T5N7</accession>